<dbReference type="InterPro" id="IPR000160">
    <property type="entry name" value="GGDEF_dom"/>
</dbReference>
<dbReference type="InterPro" id="IPR035965">
    <property type="entry name" value="PAS-like_dom_sf"/>
</dbReference>
<evidence type="ECO:0000259" key="1">
    <source>
        <dbReference type="PROSITE" id="PS50113"/>
    </source>
</evidence>
<accession>A0A4Q0MH66</accession>
<evidence type="ECO:0000259" key="2">
    <source>
        <dbReference type="PROSITE" id="PS50887"/>
    </source>
</evidence>
<sequence>MDLPDVAGGLSSARTLLSELESRTVLLREQNAELARRDRIVGLALATAQAGVWQCSLRDQALEWTDGVYDMFDLPRGARLRRQETLACYAEPSLRTLTRVRANAIRTGVGFRLDAEIVTPKGTRRWIRITADVERENGVSTRLYGMKQDITEAKSQAERTRRLAEVDAMTGLANRAVFEERLSDAGRRMGGECASSTLLLIDLDGFKQVNDTFGHALGDECLKTAAARLSAACAEAELVARIGGDEFAVLLGGHLGRDAIERIACAIVAALRMTVERDGKAVPVGASVGVALSTSDAPWRQFGEADAALYAAKAAGRGAFRVFGDVCAPLNARERIPILAAVG</sequence>
<name>A0A4Q0MH66_9HYPH</name>
<dbReference type="InterPro" id="IPR029787">
    <property type="entry name" value="Nucleotide_cyclase"/>
</dbReference>
<dbReference type="NCBIfam" id="TIGR00254">
    <property type="entry name" value="GGDEF"/>
    <property type="match status" value="1"/>
</dbReference>
<dbReference type="OrthoDB" id="9812260at2"/>
<dbReference type="SUPFAM" id="SSF55785">
    <property type="entry name" value="PYP-like sensor domain (PAS domain)"/>
    <property type="match status" value="1"/>
</dbReference>
<dbReference type="PROSITE" id="PS50113">
    <property type="entry name" value="PAC"/>
    <property type="match status" value="1"/>
</dbReference>
<evidence type="ECO:0000313" key="4">
    <source>
        <dbReference type="Proteomes" id="UP000289708"/>
    </source>
</evidence>
<dbReference type="CDD" id="cd01949">
    <property type="entry name" value="GGDEF"/>
    <property type="match status" value="1"/>
</dbReference>
<dbReference type="RefSeq" id="WP_128777782.1">
    <property type="nucleotide sequence ID" value="NZ_RYFI01000011.1"/>
</dbReference>
<evidence type="ECO:0000313" key="3">
    <source>
        <dbReference type="EMBL" id="RXF72921.1"/>
    </source>
</evidence>
<feature type="domain" description="PAC" evidence="1">
    <location>
        <begin position="111"/>
        <end position="162"/>
    </location>
</feature>
<comment type="caution">
    <text evidence="3">The sequence shown here is derived from an EMBL/GenBank/DDBJ whole genome shotgun (WGS) entry which is preliminary data.</text>
</comment>
<dbReference type="Pfam" id="PF00990">
    <property type="entry name" value="GGDEF"/>
    <property type="match status" value="1"/>
</dbReference>
<dbReference type="SUPFAM" id="SSF55073">
    <property type="entry name" value="Nucleotide cyclase"/>
    <property type="match status" value="1"/>
</dbReference>
<dbReference type="InterPro" id="IPR043128">
    <property type="entry name" value="Rev_trsase/Diguanyl_cyclase"/>
</dbReference>
<keyword evidence="4" id="KW-1185">Reference proteome</keyword>
<reference evidence="3 4" key="1">
    <citation type="submission" date="2018-12" db="EMBL/GenBank/DDBJ databases">
        <title>bacterium Hansschlegelia zhihuaiae S113.</title>
        <authorList>
            <person name="He J."/>
        </authorList>
    </citation>
    <scope>NUCLEOTIDE SEQUENCE [LARGE SCALE GENOMIC DNA]</scope>
    <source>
        <strain evidence="3 4">S 113</strain>
    </source>
</reference>
<organism evidence="3 4">
    <name type="scientific">Hansschlegelia zhihuaiae</name>
    <dbReference type="NCBI Taxonomy" id="405005"/>
    <lineage>
        <taxon>Bacteria</taxon>
        <taxon>Pseudomonadati</taxon>
        <taxon>Pseudomonadota</taxon>
        <taxon>Alphaproteobacteria</taxon>
        <taxon>Hyphomicrobiales</taxon>
        <taxon>Methylopilaceae</taxon>
        <taxon>Hansschlegelia</taxon>
    </lineage>
</organism>
<dbReference type="EMBL" id="RYFI01000011">
    <property type="protein sequence ID" value="RXF72921.1"/>
    <property type="molecule type" value="Genomic_DNA"/>
</dbReference>
<feature type="domain" description="GGDEF" evidence="2">
    <location>
        <begin position="194"/>
        <end position="325"/>
    </location>
</feature>
<dbReference type="AlphaFoldDB" id="A0A4Q0MH66"/>
<protein>
    <submittedName>
        <fullName evidence="3">Diguanylate cyclase</fullName>
    </submittedName>
</protein>
<proteinExistence type="predicted"/>
<dbReference type="InterPro" id="IPR000700">
    <property type="entry name" value="PAS-assoc_C"/>
</dbReference>
<gene>
    <name evidence="3" type="ORF">EK403_12265</name>
</gene>
<dbReference type="PANTHER" id="PTHR44757:SF2">
    <property type="entry name" value="BIOFILM ARCHITECTURE MAINTENANCE PROTEIN MBAA"/>
    <property type="match status" value="1"/>
</dbReference>
<dbReference type="Gene3D" id="3.30.70.270">
    <property type="match status" value="1"/>
</dbReference>
<dbReference type="Gene3D" id="3.30.450.20">
    <property type="entry name" value="PAS domain"/>
    <property type="match status" value="1"/>
</dbReference>
<dbReference type="PROSITE" id="PS50887">
    <property type="entry name" value="GGDEF"/>
    <property type="match status" value="1"/>
</dbReference>
<dbReference type="SMART" id="SM00267">
    <property type="entry name" value="GGDEF"/>
    <property type="match status" value="1"/>
</dbReference>
<dbReference type="InterPro" id="IPR052155">
    <property type="entry name" value="Biofilm_reg_signaling"/>
</dbReference>
<dbReference type="Proteomes" id="UP000289708">
    <property type="component" value="Unassembled WGS sequence"/>
</dbReference>
<dbReference type="PANTHER" id="PTHR44757">
    <property type="entry name" value="DIGUANYLATE CYCLASE DGCP"/>
    <property type="match status" value="1"/>
</dbReference>